<evidence type="ECO:0000313" key="6">
    <source>
        <dbReference type="Proteomes" id="UP000321291"/>
    </source>
</evidence>
<keyword evidence="2" id="KW-1134">Transmembrane beta strand</keyword>
<keyword evidence="2" id="KW-0472">Membrane</keyword>
<sequence>MGRQKMRFVLFFLLSLCCTSVFAQDRTVNGVVVDGKTGEHLPGAIISAKGRPSNVSTKYDGTFSIKLFPTDSILVVSYIGYKRVQQKIGDESYVTIRMDSTVSADLNDVVVVGYGTQNKRDVTGSMATVNIKQIQDMPVASISEALRGQIPGLNVSGGAQRPGELATVSIRQQFNWGKDGGNTAPLIVIDDVLQVDPQTGLPSLDRFNQLDLSEVESITVLRDASAAIYGSRASQGVIVIKTKRGQIGAPKVTYSGKFEHNDAISHSKVMNARQYGEYSNSFNKALGRSDDYQYSEQELNMMDTLDYDWLGNDWRSAGTMQHSLDISGGSDNATYFMGASYYTQGANLGSQDFKRWTYRGGADIKLTSGLHLGATIAAANTNVEKSFTKINFSDGYANGGEQNDYSVLLHMPKYIPWEYTIDGVTQYVSPPLGSNRAGNVKGNNSLSNWNYYALLNNGSKTTNKNFNYNVNFSLAYDVPFIQGLSFKLNYGLSQAATNTEQIMMPQLLYQATNIAAAGQHLFSETADKDWKATNNTANSRVTYDNTTSKNQQSNFFINYNRSFGDHNISAMVSVEKATSELEDRYQIYDNPTAGIYNGTSVSAGTLNTGNTITYKYESGSLSYLGRAAYNYKHKYLLDFVFRTDASTVFAPENYWGFFPGLSAGWVISDEDFFRDNIRWVDLLKIRTSWGLTGNNNIKAWKWLQVYTAQTDKGFGFGNNGGLYVTGATPGSTPNRDVHWDKTLQRNFGLDMEFLKSRLAVTFDQYFNSTTDMLTDMSGALNTPISVGGAFAEQNFAAVNAWGTELSITWKDQKGDFRYSIGVNTGLSNYKVKKYYDLPFAYPSESTTRKAEGNYGIVPVWGFKTWKQTSSGDGMLRTDADIDNYWNYLSQNAASSGVAGATPDFLGITDKSGLKKGMLVYQDVAGNLDADNKTIAGPNGRIEEDEDYVKLKKSNRSYGLSTNINLGWKSLSLYAQIATSWGGTRYLDYVKQGTSSSNAMWAQPIYLVDMYDEDNNPNGKYPNIAYYDDFGGTKSDFFMLPTFRMVIRTLSVGYTMPAKLVQKAKLNSVRFFLSGNNLWDLYNPYPKKFRNMYDAADVGYPTLRTWALGVNIGF</sequence>
<evidence type="ECO:0000256" key="1">
    <source>
        <dbReference type="ARBA" id="ARBA00022729"/>
    </source>
</evidence>
<dbReference type="NCBIfam" id="TIGR04056">
    <property type="entry name" value="OMP_RagA_SusC"/>
    <property type="match status" value="1"/>
</dbReference>
<dbReference type="InterPro" id="IPR012910">
    <property type="entry name" value="Plug_dom"/>
</dbReference>
<comment type="similarity">
    <text evidence="2">Belongs to the TonB-dependent receptor family.</text>
</comment>
<evidence type="ECO:0000256" key="3">
    <source>
        <dbReference type="SAM" id="SignalP"/>
    </source>
</evidence>
<feature type="domain" description="TonB-dependent receptor plug" evidence="4">
    <location>
        <begin position="119"/>
        <end position="237"/>
    </location>
</feature>
<reference evidence="5 6" key="1">
    <citation type="journal article" date="2017" name="Int. J. Syst. Evol. Microbiol.">
        <title>Arachidicoccus ginsenosidivorans sp. nov., with ginsenoside-converting activity isolated from ginseng cultivating soil.</title>
        <authorList>
            <person name="Siddiqi M.Z."/>
            <person name="Aslam Z."/>
            <person name="Im W.T."/>
        </authorList>
    </citation>
    <scope>NUCLEOTIDE SEQUENCE [LARGE SCALE GENOMIC DNA]</scope>
    <source>
        <strain evidence="5 6">Gsoil 809</strain>
    </source>
</reference>
<name>A0A5B8VII8_9BACT</name>
<dbReference type="PANTHER" id="PTHR30069">
    <property type="entry name" value="TONB-DEPENDENT OUTER MEMBRANE RECEPTOR"/>
    <property type="match status" value="1"/>
</dbReference>
<dbReference type="NCBIfam" id="TIGR04057">
    <property type="entry name" value="SusC_RagA_signa"/>
    <property type="match status" value="1"/>
</dbReference>
<keyword evidence="6" id="KW-1185">Reference proteome</keyword>
<dbReference type="SUPFAM" id="SSF49464">
    <property type="entry name" value="Carboxypeptidase regulatory domain-like"/>
    <property type="match status" value="1"/>
</dbReference>
<keyword evidence="2" id="KW-0813">Transport</keyword>
<dbReference type="PANTHER" id="PTHR30069:SF29">
    <property type="entry name" value="HEMOGLOBIN AND HEMOGLOBIN-HAPTOGLOBIN-BINDING PROTEIN 1-RELATED"/>
    <property type="match status" value="1"/>
</dbReference>
<feature type="chain" id="PRO_5023052672" evidence="3">
    <location>
        <begin position="24"/>
        <end position="1113"/>
    </location>
</feature>
<dbReference type="OrthoDB" id="601301at2"/>
<dbReference type="PROSITE" id="PS52016">
    <property type="entry name" value="TONB_DEPENDENT_REC_3"/>
    <property type="match status" value="1"/>
</dbReference>
<dbReference type="Gene3D" id="2.60.40.1120">
    <property type="entry name" value="Carboxypeptidase-like, regulatory domain"/>
    <property type="match status" value="1"/>
</dbReference>
<dbReference type="RefSeq" id="WP_146780085.1">
    <property type="nucleotide sequence ID" value="NZ_CP042434.1"/>
</dbReference>
<accession>A0A5B8VII8</accession>
<gene>
    <name evidence="5" type="ORF">FSB73_03165</name>
</gene>
<dbReference type="SUPFAM" id="SSF56935">
    <property type="entry name" value="Porins"/>
    <property type="match status" value="1"/>
</dbReference>
<evidence type="ECO:0000256" key="2">
    <source>
        <dbReference type="PROSITE-ProRule" id="PRU01360"/>
    </source>
</evidence>
<dbReference type="GO" id="GO:0015344">
    <property type="term" value="F:siderophore uptake transmembrane transporter activity"/>
    <property type="evidence" value="ECO:0007669"/>
    <property type="project" value="TreeGrafter"/>
</dbReference>
<evidence type="ECO:0000313" key="5">
    <source>
        <dbReference type="EMBL" id="QEC70825.1"/>
    </source>
</evidence>
<dbReference type="GO" id="GO:0009279">
    <property type="term" value="C:cell outer membrane"/>
    <property type="evidence" value="ECO:0007669"/>
    <property type="project" value="UniProtKB-SubCell"/>
</dbReference>
<dbReference type="InterPro" id="IPR023997">
    <property type="entry name" value="TonB-dep_OMP_SusC/RagA_CS"/>
</dbReference>
<protein>
    <submittedName>
        <fullName evidence="5">SusC/RagA family TonB-linked outer membrane protein</fullName>
    </submittedName>
</protein>
<evidence type="ECO:0000259" key="4">
    <source>
        <dbReference type="Pfam" id="PF07715"/>
    </source>
</evidence>
<dbReference type="InterPro" id="IPR037066">
    <property type="entry name" value="Plug_dom_sf"/>
</dbReference>
<dbReference type="Pfam" id="PF07715">
    <property type="entry name" value="Plug"/>
    <property type="match status" value="1"/>
</dbReference>
<dbReference type="Gene3D" id="2.170.130.10">
    <property type="entry name" value="TonB-dependent receptor, plug domain"/>
    <property type="match status" value="1"/>
</dbReference>
<keyword evidence="2" id="KW-0998">Cell outer membrane</keyword>
<keyword evidence="1 3" id="KW-0732">Signal</keyword>
<dbReference type="EMBL" id="CP042434">
    <property type="protein sequence ID" value="QEC70825.1"/>
    <property type="molecule type" value="Genomic_DNA"/>
</dbReference>
<dbReference type="AlphaFoldDB" id="A0A5B8VII8"/>
<comment type="subcellular location">
    <subcellularLocation>
        <location evidence="2">Cell outer membrane</location>
        <topology evidence="2">Multi-pass membrane protein</topology>
    </subcellularLocation>
</comment>
<organism evidence="5 6">
    <name type="scientific">Arachidicoccus ginsenosidivorans</name>
    <dbReference type="NCBI Taxonomy" id="496057"/>
    <lineage>
        <taxon>Bacteria</taxon>
        <taxon>Pseudomonadati</taxon>
        <taxon>Bacteroidota</taxon>
        <taxon>Chitinophagia</taxon>
        <taxon>Chitinophagales</taxon>
        <taxon>Chitinophagaceae</taxon>
        <taxon>Arachidicoccus</taxon>
    </lineage>
</organism>
<dbReference type="InterPro" id="IPR039426">
    <property type="entry name" value="TonB-dep_rcpt-like"/>
</dbReference>
<dbReference type="KEGG" id="agi:FSB73_03165"/>
<keyword evidence="2" id="KW-0812">Transmembrane</keyword>
<dbReference type="GO" id="GO:0044718">
    <property type="term" value="P:siderophore transmembrane transport"/>
    <property type="evidence" value="ECO:0007669"/>
    <property type="project" value="TreeGrafter"/>
</dbReference>
<dbReference type="Pfam" id="PF13715">
    <property type="entry name" value="CarbopepD_reg_2"/>
    <property type="match status" value="1"/>
</dbReference>
<dbReference type="InterPro" id="IPR008969">
    <property type="entry name" value="CarboxyPept-like_regulatory"/>
</dbReference>
<feature type="signal peptide" evidence="3">
    <location>
        <begin position="1"/>
        <end position="23"/>
    </location>
</feature>
<dbReference type="Proteomes" id="UP000321291">
    <property type="component" value="Chromosome"/>
</dbReference>
<dbReference type="InterPro" id="IPR023996">
    <property type="entry name" value="TonB-dep_OMP_SusC/RagA"/>
</dbReference>
<proteinExistence type="inferred from homology"/>